<organism evidence="1 2">
    <name type="scientific">Myroides odoratus</name>
    <name type="common">Flavobacterium odoratum</name>
    <dbReference type="NCBI Taxonomy" id="256"/>
    <lineage>
        <taxon>Bacteria</taxon>
        <taxon>Pseudomonadati</taxon>
        <taxon>Bacteroidota</taxon>
        <taxon>Flavobacteriia</taxon>
        <taxon>Flavobacteriales</taxon>
        <taxon>Flavobacteriaceae</taxon>
        <taxon>Myroides</taxon>
    </lineage>
</organism>
<proteinExistence type="predicted"/>
<reference evidence="1 2" key="1">
    <citation type="submission" date="2018-06" db="EMBL/GenBank/DDBJ databases">
        <authorList>
            <consortium name="Pathogen Informatics"/>
            <person name="Doyle S."/>
        </authorList>
    </citation>
    <scope>NUCLEOTIDE SEQUENCE [LARGE SCALE GENOMIC DNA]</scope>
    <source>
        <strain evidence="1 2">NCTC11179</strain>
    </source>
</reference>
<dbReference type="EMBL" id="UGQL01000001">
    <property type="protein sequence ID" value="STZ27648.1"/>
    <property type="molecule type" value="Genomic_DNA"/>
</dbReference>
<dbReference type="Pfam" id="PF08238">
    <property type="entry name" value="Sel1"/>
    <property type="match status" value="3"/>
</dbReference>
<dbReference type="InterPro" id="IPR050767">
    <property type="entry name" value="Sel1_AlgK"/>
</dbReference>
<dbReference type="Gene3D" id="1.25.40.10">
    <property type="entry name" value="Tetratricopeptide repeat domain"/>
    <property type="match status" value="1"/>
</dbReference>
<dbReference type="SUPFAM" id="SSF81901">
    <property type="entry name" value="HCP-like"/>
    <property type="match status" value="1"/>
</dbReference>
<dbReference type="PANTHER" id="PTHR11102">
    <property type="entry name" value="SEL-1-LIKE PROTEIN"/>
    <property type="match status" value="1"/>
</dbReference>
<dbReference type="Proteomes" id="UP000255024">
    <property type="component" value="Unassembled WGS sequence"/>
</dbReference>
<dbReference type="PANTHER" id="PTHR11102:SF147">
    <property type="entry name" value="SEL1L ADAPTOR SUBUNIT OF ERAD E3 UBIQUITIN LIGASE"/>
    <property type="match status" value="1"/>
</dbReference>
<protein>
    <submittedName>
        <fullName evidence="1">Beta-lactamase hcpC</fullName>
        <ecNumber evidence="1">3.5.2.6</ecNumber>
    </submittedName>
</protein>
<keyword evidence="1" id="KW-0378">Hydrolase</keyword>
<gene>
    <name evidence="1" type="primary">hcpC_1</name>
    <name evidence="1" type="ORF">NCTC11179_01184</name>
</gene>
<dbReference type="GO" id="GO:0036503">
    <property type="term" value="P:ERAD pathway"/>
    <property type="evidence" value="ECO:0007669"/>
    <property type="project" value="TreeGrafter"/>
</dbReference>
<dbReference type="InterPro" id="IPR032774">
    <property type="entry name" value="WG_beta_rep"/>
</dbReference>
<dbReference type="AlphaFoldDB" id="A0A378RLR9"/>
<dbReference type="SMART" id="SM00671">
    <property type="entry name" value="SEL1"/>
    <property type="match status" value="4"/>
</dbReference>
<dbReference type="RefSeq" id="WP_115090545.1">
    <property type="nucleotide sequence ID" value="NZ_CP068107.1"/>
</dbReference>
<sequence length="817" mass="96325">MAHRIYLYNIDSETHQVVEGNLGEWNYVIPDLLLPLLSANVRAKGKALYFDKEEGLNRLANFYDLLTETYQLQNKQAFTEAVTVMFEFLSDLPYDAFYMDASDVYTMNEEKPKEQGKQWVEEIQQKWALYQKAIDTKDLRVLDDLIRASGYTSFLEALEHDWVQYGLGYWEESSVKQTRSVVFQEGDLQGLKDKNRVIIAPAIYDVIYAFSEAYVAVVEKAGKFGYINDRGKLLVPLEYEDAFDGYLVDQTKVGIVCVNGKTGLLHLDTHQWGIPPEYEEVEQLYGPYYNVLQDGQYQLLDYTGKRIIEETSATAFELDYPIKFFAKQPQTSKRKYYTVTGQYLGDYPEDVLEELPLRYYWIKPNKYQKKNSVINPMGETILTDIDQLMLFPAYTSFAYKVEKQWKLFDCQEQKNILTNEGIAKIHANYLCNYMHDAYVIQTEEGYGFYHTASQRWLIEPQQDNLKIEHVNQLLLLVTQKQGMRYYDYQTHILSELYTYLCEPIDYHTQRLCLFQGTTMYELDLEGNSQEISNEQMGQLYEQRYNLRGKDLAFFTSFYEAWTQRMGDQYEAYFDVDTLYRRGIAARDEEDWTSAIKYFTIGAERKDPRMLYELGVIYTDENAWTAIAKGIAYLEEAAEQDYADAWNTIGYLYQNGIGYAYDFEAMIQAYEKAVELGCVWANNNLGDLYFYGQHVVQDYDKALSYYVLSEKYYGSYAQNLIEIYYQRSDFDQVLKYLKRNKYQPYIHIYYGILYDHGYGVKQSEKKAVEHYEQAIEHSSYFYAVERLLYYYKEHPKFQDATQYQRIVDYARINEIEIP</sequence>
<dbReference type="InterPro" id="IPR011990">
    <property type="entry name" value="TPR-like_helical_dom_sf"/>
</dbReference>
<accession>A0A378RLR9</accession>
<evidence type="ECO:0000313" key="1">
    <source>
        <dbReference type="EMBL" id="STZ27648.1"/>
    </source>
</evidence>
<dbReference type="InterPro" id="IPR006597">
    <property type="entry name" value="Sel1-like"/>
</dbReference>
<name>A0A378RLR9_MYROD</name>
<evidence type="ECO:0000313" key="2">
    <source>
        <dbReference type="Proteomes" id="UP000255024"/>
    </source>
</evidence>
<dbReference type="EC" id="3.5.2.6" evidence="1"/>
<dbReference type="GO" id="GO:0008800">
    <property type="term" value="F:beta-lactamase activity"/>
    <property type="evidence" value="ECO:0007669"/>
    <property type="project" value="UniProtKB-EC"/>
</dbReference>
<dbReference type="Pfam" id="PF14903">
    <property type="entry name" value="WG_beta_rep"/>
    <property type="match status" value="2"/>
</dbReference>
<keyword evidence="2" id="KW-1185">Reference proteome</keyword>